<reference evidence="2" key="1">
    <citation type="journal article" date="2019" name="Int. J. Syst. Evol. Microbiol.">
        <title>The Global Catalogue of Microorganisms (GCM) 10K type strain sequencing project: providing services to taxonomists for standard genome sequencing and annotation.</title>
        <authorList>
            <consortium name="The Broad Institute Genomics Platform"/>
            <consortium name="The Broad Institute Genome Sequencing Center for Infectious Disease"/>
            <person name="Wu L."/>
            <person name="Ma J."/>
        </authorList>
    </citation>
    <scope>NUCLEOTIDE SEQUENCE [LARGE SCALE GENOMIC DNA]</scope>
    <source>
        <strain evidence="2">CGMCC 4.7289</strain>
    </source>
</reference>
<sequence>MSDSFGSGHDRAALPIAGRLHDPGVELAIVDLVDLMLAGAVMLQAHRLRIDRLPVTWDWLLAACVQSASFRTARRSVLGTAGRLRQIAEALHRAGRVPALSSGAHAALRHPAAATPPTTSTDIIEQIRAVKDLALSPV</sequence>
<proteinExistence type="predicted"/>
<comment type="caution">
    <text evidence="1">The sequence shown here is derived from an EMBL/GenBank/DDBJ whole genome shotgun (WGS) entry which is preliminary data.</text>
</comment>
<evidence type="ECO:0000313" key="1">
    <source>
        <dbReference type="EMBL" id="MFC4135876.1"/>
    </source>
</evidence>
<dbReference type="Proteomes" id="UP001595816">
    <property type="component" value="Unassembled WGS sequence"/>
</dbReference>
<dbReference type="RefSeq" id="WP_253754216.1">
    <property type="nucleotide sequence ID" value="NZ_JAMZDZ010000001.1"/>
</dbReference>
<protein>
    <submittedName>
        <fullName evidence="1">Uncharacterized protein</fullName>
    </submittedName>
</protein>
<dbReference type="EMBL" id="JBHSAY010000027">
    <property type="protein sequence ID" value="MFC4135876.1"/>
    <property type="molecule type" value="Genomic_DNA"/>
</dbReference>
<keyword evidence="2" id="KW-1185">Reference proteome</keyword>
<name>A0ABV8LZU1_9ACTN</name>
<gene>
    <name evidence="1" type="ORF">ACFOZ4_35170</name>
</gene>
<organism evidence="1 2">
    <name type="scientific">Hamadaea flava</name>
    <dbReference type="NCBI Taxonomy" id="1742688"/>
    <lineage>
        <taxon>Bacteria</taxon>
        <taxon>Bacillati</taxon>
        <taxon>Actinomycetota</taxon>
        <taxon>Actinomycetes</taxon>
        <taxon>Micromonosporales</taxon>
        <taxon>Micromonosporaceae</taxon>
        <taxon>Hamadaea</taxon>
    </lineage>
</organism>
<evidence type="ECO:0000313" key="2">
    <source>
        <dbReference type="Proteomes" id="UP001595816"/>
    </source>
</evidence>
<accession>A0ABV8LZU1</accession>